<dbReference type="Proteomes" id="UP000199800">
    <property type="component" value="Unassembled WGS sequence"/>
</dbReference>
<dbReference type="STRING" id="29364.SAMN04487772_109117"/>
<evidence type="ECO:0000313" key="2">
    <source>
        <dbReference type="Proteomes" id="UP000199800"/>
    </source>
</evidence>
<dbReference type="AlphaFoldDB" id="A0A1I0CBI2"/>
<evidence type="ECO:0000313" key="1">
    <source>
        <dbReference type="EMBL" id="SET16883.1"/>
    </source>
</evidence>
<name>A0A1I0CBI2_9FIRM</name>
<accession>A0A1I0CBI2</accession>
<organism evidence="1 2">
    <name type="scientific">[Clostridium] polysaccharolyticum</name>
    <dbReference type="NCBI Taxonomy" id="29364"/>
    <lineage>
        <taxon>Bacteria</taxon>
        <taxon>Bacillati</taxon>
        <taxon>Bacillota</taxon>
        <taxon>Clostridia</taxon>
        <taxon>Lachnospirales</taxon>
        <taxon>Lachnospiraceae</taxon>
    </lineage>
</organism>
<proteinExistence type="predicted"/>
<protein>
    <recommendedName>
        <fullName evidence="3">DUF2185 domain-containing protein</fullName>
    </recommendedName>
</protein>
<keyword evidence="2" id="KW-1185">Reference proteome</keyword>
<evidence type="ECO:0008006" key="3">
    <source>
        <dbReference type="Google" id="ProtNLM"/>
    </source>
</evidence>
<sequence>MTYFKEQGNTMVITTKDIILGLKPILLVSHDFEDGMWEFLDSEELNENEACIVSLDEILKLDGSLSVLHDLPLGWIAYRNSINDSWKEECIDN</sequence>
<reference evidence="1 2" key="1">
    <citation type="submission" date="2016-10" db="EMBL/GenBank/DDBJ databases">
        <authorList>
            <person name="de Groot N.N."/>
        </authorList>
    </citation>
    <scope>NUCLEOTIDE SEQUENCE [LARGE SCALE GENOMIC DNA]</scope>
    <source>
        <strain evidence="1 2">DSM 1801</strain>
    </source>
</reference>
<dbReference type="EMBL" id="FOHN01000009">
    <property type="protein sequence ID" value="SET16883.1"/>
    <property type="molecule type" value="Genomic_DNA"/>
</dbReference>
<gene>
    <name evidence="1" type="ORF">SAMN04487772_109117</name>
</gene>